<dbReference type="SUPFAM" id="SSF88659">
    <property type="entry name" value="Sigma3 and sigma4 domains of RNA polymerase sigma factors"/>
    <property type="match status" value="1"/>
</dbReference>
<dbReference type="InterPro" id="IPR054831">
    <property type="entry name" value="UPF0122_fam_protein"/>
</dbReference>
<dbReference type="RefSeq" id="WP_227016918.1">
    <property type="nucleotide sequence ID" value="NZ_JAGSND010000001.1"/>
</dbReference>
<dbReference type="NCBIfam" id="NF045758">
    <property type="entry name" value="YlxM"/>
    <property type="match status" value="1"/>
</dbReference>
<evidence type="ECO:0000313" key="4">
    <source>
        <dbReference type="EMBL" id="MBR0596800.1"/>
    </source>
</evidence>
<dbReference type="Pfam" id="PF04297">
    <property type="entry name" value="UPF0122"/>
    <property type="match status" value="1"/>
</dbReference>
<dbReference type="EMBL" id="JAGSND010000001">
    <property type="protein sequence ID" value="MBR0596800.1"/>
    <property type="molecule type" value="Genomic_DNA"/>
</dbReference>
<protein>
    <recommendedName>
        <fullName evidence="3">UPF0122 protein KCX82_02820</fullName>
    </recommendedName>
</protein>
<sequence>MFEKIIEISILYDFYGQLLTAKQQEILKLYYEDNYSLSEIAEVFTISRQGVHDAVKKAEKALHEYEEKLGLVHKFTATENAISAIDRELEQLIIENIENEKLTARLRDMKDIIDKIND</sequence>
<dbReference type="Proteomes" id="UP000675664">
    <property type="component" value="Unassembled WGS sequence"/>
</dbReference>
<comment type="caution">
    <text evidence="4">The sequence shown here is derived from an EMBL/GenBank/DDBJ whole genome shotgun (WGS) entry which is preliminary data.</text>
</comment>
<dbReference type="AlphaFoldDB" id="A0A8J8B216"/>
<dbReference type="PANTHER" id="PTHR40083:SF1">
    <property type="entry name" value="UPF0122 PROTEIN YLXM"/>
    <property type="match status" value="1"/>
</dbReference>
<dbReference type="Gene3D" id="1.10.10.10">
    <property type="entry name" value="Winged helix-like DNA-binding domain superfamily/Winged helix DNA-binding domain"/>
    <property type="match status" value="1"/>
</dbReference>
<dbReference type="HAMAP" id="MF_00245">
    <property type="entry name" value="UPF0122"/>
    <property type="match status" value="1"/>
</dbReference>
<evidence type="ECO:0000256" key="1">
    <source>
        <dbReference type="ARBA" id="ARBA00008720"/>
    </source>
</evidence>
<dbReference type="InterPro" id="IPR036388">
    <property type="entry name" value="WH-like_DNA-bd_sf"/>
</dbReference>
<dbReference type="InterPro" id="IPR007394">
    <property type="entry name" value="UPF0122"/>
</dbReference>
<gene>
    <name evidence="4" type="ORF">KCX82_02820</name>
</gene>
<accession>A0A8J8B216</accession>
<organism evidence="4 5">
    <name type="scientific">Sinanaerobacter chloroacetimidivorans</name>
    <dbReference type="NCBI Taxonomy" id="2818044"/>
    <lineage>
        <taxon>Bacteria</taxon>
        <taxon>Bacillati</taxon>
        <taxon>Bacillota</taxon>
        <taxon>Clostridia</taxon>
        <taxon>Peptostreptococcales</taxon>
        <taxon>Anaerovoracaceae</taxon>
        <taxon>Sinanaerobacter</taxon>
    </lineage>
</organism>
<name>A0A8J8B216_9FIRM</name>
<keyword evidence="5" id="KW-1185">Reference proteome</keyword>
<evidence type="ECO:0000256" key="2">
    <source>
        <dbReference type="ARBA" id="ARBA00024764"/>
    </source>
</evidence>
<evidence type="ECO:0000313" key="5">
    <source>
        <dbReference type="Proteomes" id="UP000675664"/>
    </source>
</evidence>
<reference evidence="4" key="1">
    <citation type="submission" date="2021-04" db="EMBL/GenBank/DDBJ databases">
        <title>Sinoanaerobacter chloroacetimidivorans sp. nov., an obligate anaerobic bacterium isolated from anaerobic sludge.</title>
        <authorList>
            <person name="Bao Y."/>
        </authorList>
    </citation>
    <scope>NUCLEOTIDE SEQUENCE</scope>
    <source>
        <strain evidence="4">BAD-6</strain>
    </source>
</reference>
<keyword evidence="4" id="KW-0238">DNA-binding</keyword>
<reference evidence="4" key="2">
    <citation type="submission" date="2021-04" db="EMBL/GenBank/DDBJ databases">
        <authorList>
            <person name="Liu J."/>
        </authorList>
    </citation>
    <scope>NUCLEOTIDE SEQUENCE</scope>
    <source>
        <strain evidence="4">BAD-6</strain>
    </source>
</reference>
<comment type="similarity">
    <text evidence="1 3">Belongs to the UPF0122 family.</text>
</comment>
<dbReference type="InterPro" id="IPR013324">
    <property type="entry name" value="RNA_pol_sigma_r3/r4-like"/>
</dbReference>
<dbReference type="PANTHER" id="PTHR40083">
    <property type="entry name" value="UPF0122 PROTEIN CBO2450/CLC_2298"/>
    <property type="match status" value="1"/>
</dbReference>
<evidence type="ECO:0000256" key="3">
    <source>
        <dbReference type="HAMAP-Rule" id="MF_00245"/>
    </source>
</evidence>
<proteinExistence type="inferred from homology"/>
<dbReference type="GO" id="GO:0003677">
    <property type="term" value="F:DNA binding"/>
    <property type="evidence" value="ECO:0007669"/>
    <property type="project" value="UniProtKB-KW"/>
</dbReference>
<comment type="function">
    <text evidence="2 3">Might take part in the signal recognition particle (SRP) pathway. This is inferred from the conservation of its genetic proximity to ftsY/ffh. May be a regulatory protein.</text>
</comment>